<sequence>MQGRIGGDIAVSAVPRRWMKQGVLALAVLAVVGLLVFFAMPNRYIFRSEGNALSLCQGRLMGLVGRPLKGYEHIPIGSDAVKELTGRSFSSPEEALAALREILKGEIDAAYRALAPLEAPLAERYRTLLADLQAARIAGMENLDLSIDTLDAWLRMYEARSTATAQTTGSD</sequence>
<name>A0A4P8L5U7_9BACT</name>
<keyword evidence="1" id="KW-0472">Membrane</keyword>
<dbReference type="RefSeq" id="WP_137425403.1">
    <property type="nucleotide sequence ID" value="NZ_CP040098.1"/>
</dbReference>
<dbReference type="EMBL" id="CP040098">
    <property type="protein sequence ID" value="QCQ23123.1"/>
    <property type="molecule type" value="Genomic_DNA"/>
</dbReference>
<evidence type="ECO:0000313" key="2">
    <source>
        <dbReference type="EMBL" id="QCQ23123.1"/>
    </source>
</evidence>
<keyword evidence="3" id="KW-1185">Reference proteome</keyword>
<dbReference type="OrthoDB" id="5513266at2"/>
<dbReference type="AlphaFoldDB" id="A0A4P8L5U7"/>
<protein>
    <submittedName>
        <fullName evidence="2">Uncharacterized protein</fullName>
    </submittedName>
</protein>
<dbReference type="Proteomes" id="UP000298602">
    <property type="component" value="Chromosome"/>
</dbReference>
<proteinExistence type="predicted"/>
<evidence type="ECO:0000256" key="1">
    <source>
        <dbReference type="SAM" id="Phobius"/>
    </source>
</evidence>
<accession>A0A4P8L5U7</accession>
<keyword evidence="1" id="KW-0812">Transmembrane</keyword>
<reference evidence="2 3" key="1">
    <citation type="submission" date="2019-05" db="EMBL/GenBank/DDBJ databases">
        <title>The Complete Genome Sequence of the n-alkane-degrading Desulfoglaeba alkanexedens ALDC reveals multiple alkylsuccinate synthase gene clusters.</title>
        <authorList>
            <person name="Callaghan A.V."/>
            <person name="Davidova I.A."/>
            <person name="Duncan K.E."/>
            <person name="Morris B."/>
            <person name="McInerney M.J."/>
        </authorList>
    </citation>
    <scope>NUCLEOTIDE SEQUENCE [LARGE SCALE GENOMIC DNA]</scope>
    <source>
        <strain evidence="2 3">ALDC</strain>
    </source>
</reference>
<feature type="transmembrane region" description="Helical" evidence="1">
    <location>
        <begin position="22"/>
        <end position="40"/>
    </location>
</feature>
<gene>
    <name evidence="2" type="ORF">FDQ92_13645</name>
</gene>
<dbReference type="KEGG" id="dax:FDQ92_13645"/>
<evidence type="ECO:0000313" key="3">
    <source>
        <dbReference type="Proteomes" id="UP000298602"/>
    </source>
</evidence>
<keyword evidence="1" id="KW-1133">Transmembrane helix</keyword>
<organism evidence="2 3">
    <name type="scientific">Desulfoglaeba alkanexedens ALDC</name>
    <dbReference type="NCBI Taxonomy" id="980445"/>
    <lineage>
        <taxon>Bacteria</taxon>
        <taxon>Pseudomonadati</taxon>
        <taxon>Thermodesulfobacteriota</taxon>
        <taxon>Syntrophobacteria</taxon>
        <taxon>Syntrophobacterales</taxon>
        <taxon>Syntrophobacteraceae</taxon>
        <taxon>Desulfoglaeba</taxon>
    </lineage>
</organism>
<reference evidence="2 3" key="2">
    <citation type="submission" date="2019-05" db="EMBL/GenBank/DDBJ databases">
        <authorList>
            <person name="Suflita J.M."/>
            <person name="Marks C.R."/>
        </authorList>
    </citation>
    <scope>NUCLEOTIDE SEQUENCE [LARGE SCALE GENOMIC DNA]</scope>
    <source>
        <strain evidence="2 3">ALDC</strain>
    </source>
</reference>